<dbReference type="InterPro" id="IPR027417">
    <property type="entry name" value="P-loop_NTPase"/>
</dbReference>
<dbReference type="EMBL" id="SXDP01000011">
    <property type="protein sequence ID" value="NEZ47694.1"/>
    <property type="molecule type" value="Genomic_DNA"/>
</dbReference>
<comment type="subcellular location">
    <subcellularLocation>
        <location evidence="1">Cell membrane</location>
        <topology evidence="1">Multi-pass membrane protein</topology>
    </subcellularLocation>
</comment>
<name>A0A6M0RBR8_9CLOT</name>
<protein>
    <submittedName>
        <fullName evidence="7">Type IV secretory system conjugative DNA transfer family protein</fullName>
    </submittedName>
</protein>
<evidence type="ECO:0000313" key="7">
    <source>
        <dbReference type="EMBL" id="NEZ47694.1"/>
    </source>
</evidence>
<dbReference type="CDD" id="cd01127">
    <property type="entry name" value="TrwB_TraG_TraD_VirD4"/>
    <property type="match status" value="1"/>
</dbReference>
<keyword evidence="8" id="KW-1185">Reference proteome</keyword>
<comment type="caution">
    <text evidence="7">The sequence shown here is derived from an EMBL/GenBank/DDBJ whole genome shotgun (WGS) entry which is preliminary data.</text>
</comment>
<evidence type="ECO:0000313" key="8">
    <source>
        <dbReference type="Proteomes" id="UP000473885"/>
    </source>
</evidence>
<keyword evidence="6" id="KW-0472">Membrane</keyword>
<dbReference type="InterPro" id="IPR051539">
    <property type="entry name" value="T4SS-coupling_protein"/>
</dbReference>
<reference evidence="7 8" key="1">
    <citation type="submission" date="2019-04" db="EMBL/GenBank/DDBJ databases">
        <title>Genome sequencing of Clostridium botulinum Groups I-IV and Clostridium butyricum.</title>
        <authorList>
            <person name="Brunt J."/>
            <person name="Van Vliet A.H.M."/>
            <person name="Stringer S.C."/>
            <person name="Carter A.T."/>
            <person name="Peck M.W."/>
        </authorList>
    </citation>
    <scope>NUCLEOTIDE SEQUENCE [LARGE SCALE GENOMIC DNA]</scope>
    <source>
        <strain evidence="7 8">IFR 18/094</strain>
    </source>
</reference>
<evidence type="ECO:0000256" key="6">
    <source>
        <dbReference type="ARBA" id="ARBA00023136"/>
    </source>
</evidence>
<organism evidence="7 8">
    <name type="scientific">Clostridium niameyense</name>
    <dbReference type="NCBI Taxonomy" id="1622073"/>
    <lineage>
        <taxon>Bacteria</taxon>
        <taxon>Bacillati</taxon>
        <taxon>Bacillota</taxon>
        <taxon>Clostridia</taxon>
        <taxon>Eubacteriales</taxon>
        <taxon>Clostridiaceae</taxon>
        <taxon>Clostridium</taxon>
    </lineage>
</organism>
<dbReference type="GO" id="GO:0005886">
    <property type="term" value="C:plasma membrane"/>
    <property type="evidence" value="ECO:0007669"/>
    <property type="project" value="UniProtKB-SubCell"/>
</dbReference>
<evidence type="ECO:0000256" key="4">
    <source>
        <dbReference type="ARBA" id="ARBA00022692"/>
    </source>
</evidence>
<sequence>MLGGVNLQLFTALIGGGAILGETLGVYSKNKNKKNDKMANGRLSFKEDLKDIEGGFLQLSKNLSLKERMAFEGTVTIAPTGGGKTTSFFIPNLLNPNLQGSLIVYDPKGELYEKTSYFQKNICGRDIVVFAPLEPSISCKYNLLEQCEDTTEVLQLASTLITNGSLAIELVTGKKCGGAEWDNMATPLFSAALLYCKAQGLPIGTIENAFRLIIEKNLEELNILFSNSTEDCKTQWDIFKSVGDADRTIGSIKITLATALKIFGDKKICKVLSGISTFNPAHLRKKLTCIYIISEERKSSYVSPVMASFFSQLFDKVLDSYNKNSIPVYFFLDEFTNLGMLNNMSVNCATVRSRKVSLNICLQSISQLEQIYGKDNALSILNNLKTKIAFSGLSDLKTLNYFSDLCGNTQIRICNTSITKDSTTKSYSYTTKRLFNKEDIRCLEEDKMLIVMHNKQPILDKKNIYYTQEKYNSKIKEKPIGIKLSKAIKTLNKKNKAITDEEYIKMFKENIRLKTEKRIRKQEEDLMLDKIKNIDNHSTEKLVEELWK</sequence>
<dbReference type="AlphaFoldDB" id="A0A6M0RBR8"/>
<evidence type="ECO:0000256" key="5">
    <source>
        <dbReference type="ARBA" id="ARBA00022989"/>
    </source>
</evidence>
<dbReference type="SUPFAM" id="SSF52540">
    <property type="entry name" value="P-loop containing nucleoside triphosphate hydrolases"/>
    <property type="match status" value="1"/>
</dbReference>
<dbReference type="PANTHER" id="PTHR37937">
    <property type="entry name" value="CONJUGATIVE TRANSFER: DNA TRANSPORT"/>
    <property type="match status" value="1"/>
</dbReference>
<dbReference type="InterPro" id="IPR003688">
    <property type="entry name" value="TraG/VirD4"/>
</dbReference>
<keyword evidence="5" id="KW-1133">Transmembrane helix</keyword>
<evidence type="ECO:0000256" key="2">
    <source>
        <dbReference type="ARBA" id="ARBA00008806"/>
    </source>
</evidence>
<evidence type="ECO:0000256" key="1">
    <source>
        <dbReference type="ARBA" id="ARBA00004651"/>
    </source>
</evidence>
<dbReference type="RefSeq" id="WP_163249604.1">
    <property type="nucleotide sequence ID" value="NZ_SXDP01000011.1"/>
</dbReference>
<evidence type="ECO:0000256" key="3">
    <source>
        <dbReference type="ARBA" id="ARBA00022475"/>
    </source>
</evidence>
<dbReference type="Gene3D" id="3.40.50.300">
    <property type="entry name" value="P-loop containing nucleotide triphosphate hydrolases"/>
    <property type="match status" value="1"/>
</dbReference>
<keyword evidence="4" id="KW-0812">Transmembrane</keyword>
<dbReference type="PANTHER" id="PTHR37937:SF1">
    <property type="entry name" value="CONJUGATIVE TRANSFER: DNA TRANSPORT"/>
    <property type="match status" value="1"/>
</dbReference>
<accession>A0A6M0RBR8</accession>
<dbReference type="Pfam" id="PF02534">
    <property type="entry name" value="T4SS-DNA_transf"/>
    <property type="match status" value="1"/>
</dbReference>
<comment type="similarity">
    <text evidence="2">Belongs to the VirD4/TraG family.</text>
</comment>
<dbReference type="Proteomes" id="UP000473885">
    <property type="component" value="Unassembled WGS sequence"/>
</dbReference>
<gene>
    <name evidence="7" type="ORF">FDF74_10915</name>
</gene>
<proteinExistence type="inferred from homology"/>
<keyword evidence="3" id="KW-1003">Cell membrane</keyword>